<keyword evidence="6" id="KW-0520">NAD</keyword>
<dbReference type="Gene3D" id="3.40.50.720">
    <property type="entry name" value="NAD(P)-binding Rossmann-like Domain"/>
    <property type="match status" value="1"/>
</dbReference>
<dbReference type="Gene3D" id="1.10.1040.50">
    <property type="match status" value="1"/>
</dbReference>
<evidence type="ECO:0000256" key="3">
    <source>
        <dbReference type="ARBA" id="ARBA00022832"/>
    </source>
</evidence>
<evidence type="ECO:0000313" key="12">
    <source>
        <dbReference type="Proteomes" id="UP000199387"/>
    </source>
</evidence>
<evidence type="ECO:0000256" key="4">
    <source>
        <dbReference type="ARBA" id="ARBA00022963"/>
    </source>
</evidence>
<dbReference type="PANTHER" id="PTHR48075:SF7">
    <property type="entry name" value="3-HYDROXYACYL-COA DEHYDROGENASE-RELATED"/>
    <property type="match status" value="1"/>
</dbReference>
<keyword evidence="7" id="KW-0443">Lipid metabolism</keyword>
<dbReference type="SUPFAM" id="SSF51735">
    <property type="entry name" value="NAD(P)-binding Rossmann-fold domains"/>
    <property type="match status" value="1"/>
</dbReference>
<dbReference type="GO" id="GO:0003857">
    <property type="term" value="F:(3S)-3-hydroxyacyl-CoA dehydrogenase (NAD+) activity"/>
    <property type="evidence" value="ECO:0007669"/>
    <property type="project" value="UniProtKB-EC"/>
</dbReference>
<comment type="pathway">
    <text evidence="1">Lipid metabolism; fatty acid beta-oxidation.</text>
</comment>
<dbReference type="AlphaFoldDB" id="A0A1G6IAG1"/>
<dbReference type="Pfam" id="PF00378">
    <property type="entry name" value="ECH_1"/>
    <property type="match status" value="1"/>
</dbReference>
<accession>A0A1G6IAG1</accession>
<sequence>MARIKQAAVIGAGVMGAAIAGHLANAGIRTILLDIVPKELTEKEKAKGLTLEDKAVRNRIAQTGKERLLKEKPSPVFHKNIVDRIEVGNLEDDLVKLSEVDWVIEAVIENLSIKQSLFANLEEVWKPGTIVSSNTSGISIHDMVKDRSPEFRSHFLGTHFFNPPRYMKLLEIIPTEDTSESIISDMKAFAESVLGKGVVMAKDTPNFIANRIGVYGLQVTFQKMLEDGLGPDEVDSVTGRAMGRPKSATFRTLDLVGLDTFVHVSDNVRENVDDAEEKKAFEVPALLREMVEKGWLGAKSGQGFFKKVKSEKGKEILVLDPETKEYRPRKKLKAQSLEMAKRAKSLKEQLRTLLYADDTAGRFAWHITKKVLLYSAARIPEIADDIVSIDRAMRWGFNWDLGPFEVWDAIGVEKSVARMKEEGETIPPLVEELLASGAKSFYEQSSEGSKAFHLGGRFQQVEEHPKTIDLARLKEQGKVIKANKGASLIDIGDDVACLEFHSPKNAIAADIIQMINYSVKEVSANYRGLVIGNQGDNFCVGANLMLILMEAQDQNWPELDLVVRQFQNAMGSLRYVDKPVVTAPFNMTLGGGVEVSLPADRLQASSELYMGLVEPGVGLIPGGGGNKELLLRYMDGVDPKDRLSLQSRVNKVFETIAMAKVSTSAVEAREYGFLRREDGITMNQDHLIYDAKQQVLALDAVGYQAPQRKQIPVVGETGYNTLRLGAYGLLQSGYISEHDYKIADKLAYVLAGGTVPEGTLVDEQYLLDIEREAFLSLAGEPKSQQRMQHMLTKNKPLRN</sequence>
<dbReference type="EMBL" id="FMZA01000002">
    <property type="protein sequence ID" value="SDC02736.1"/>
    <property type="molecule type" value="Genomic_DNA"/>
</dbReference>
<evidence type="ECO:0000256" key="2">
    <source>
        <dbReference type="ARBA" id="ARBA00009463"/>
    </source>
</evidence>
<evidence type="ECO:0000259" key="10">
    <source>
        <dbReference type="Pfam" id="PF02737"/>
    </source>
</evidence>
<dbReference type="InterPro" id="IPR008927">
    <property type="entry name" value="6-PGluconate_DH-like_C_sf"/>
</dbReference>
<protein>
    <submittedName>
        <fullName evidence="11">3-hydroxyacyl-CoA dehydrogenase</fullName>
    </submittedName>
</protein>
<dbReference type="CDD" id="cd06558">
    <property type="entry name" value="crotonase-like"/>
    <property type="match status" value="1"/>
</dbReference>
<dbReference type="SUPFAM" id="SSF52096">
    <property type="entry name" value="ClpP/crotonase"/>
    <property type="match status" value="1"/>
</dbReference>
<dbReference type="InterPro" id="IPR006176">
    <property type="entry name" value="3-OHacyl-CoA_DH_NAD-bd"/>
</dbReference>
<dbReference type="STRING" id="1236220.SAMN04488112_102111"/>
<organism evidence="11 12">
    <name type="scientific">Melghirimyces thermohalophilus</name>
    <dbReference type="NCBI Taxonomy" id="1236220"/>
    <lineage>
        <taxon>Bacteria</taxon>
        <taxon>Bacillati</taxon>
        <taxon>Bacillota</taxon>
        <taxon>Bacilli</taxon>
        <taxon>Bacillales</taxon>
        <taxon>Thermoactinomycetaceae</taxon>
        <taxon>Melghirimyces</taxon>
    </lineage>
</organism>
<dbReference type="InterPro" id="IPR029045">
    <property type="entry name" value="ClpP/crotonase-like_dom_sf"/>
</dbReference>
<comment type="similarity">
    <text evidence="2">Belongs to the 3-hydroxyacyl-CoA dehydrogenase family.</text>
</comment>
<evidence type="ECO:0000256" key="8">
    <source>
        <dbReference type="ARBA" id="ARBA00049556"/>
    </source>
</evidence>
<dbReference type="PANTHER" id="PTHR48075">
    <property type="entry name" value="3-HYDROXYACYL-COA DEHYDROGENASE FAMILY PROTEIN"/>
    <property type="match status" value="1"/>
</dbReference>
<feature type="domain" description="3-hydroxyacyl-CoA dehydrogenase NAD binding" evidence="10">
    <location>
        <begin position="7"/>
        <end position="204"/>
    </location>
</feature>
<proteinExistence type="inferred from homology"/>
<dbReference type="Gene3D" id="3.90.226.10">
    <property type="entry name" value="2-enoyl-CoA Hydratase, Chain A, domain 1"/>
    <property type="match status" value="1"/>
</dbReference>
<evidence type="ECO:0000256" key="5">
    <source>
        <dbReference type="ARBA" id="ARBA00023002"/>
    </source>
</evidence>
<keyword evidence="4" id="KW-0442">Lipid degradation</keyword>
<reference evidence="11 12" key="1">
    <citation type="submission" date="2016-10" db="EMBL/GenBank/DDBJ databases">
        <authorList>
            <person name="de Groot N.N."/>
        </authorList>
    </citation>
    <scope>NUCLEOTIDE SEQUENCE [LARGE SCALE GENOMIC DNA]</scope>
    <source>
        <strain evidence="11 12">DSM 45514</strain>
    </source>
</reference>
<evidence type="ECO:0000256" key="7">
    <source>
        <dbReference type="ARBA" id="ARBA00023098"/>
    </source>
</evidence>
<dbReference type="Proteomes" id="UP000199387">
    <property type="component" value="Unassembled WGS sequence"/>
</dbReference>
<keyword evidence="3" id="KW-0276">Fatty acid metabolism</keyword>
<dbReference type="InterPro" id="IPR036291">
    <property type="entry name" value="NAD(P)-bd_dom_sf"/>
</dbReference>
<dbReference type="Pfam" id="PF00725">
    <property type="entry name" value="3HCDH"/>
    <property type="match status" value="1"/>
</dbReference>
<dbReference type="UniPathway" id="UPA00659"/>
<dbReference type="InterPro" id="IPR001753">
    <property type="entry name" value="Enoyl-CoA_hydra/iso"/>
</dbReference>
<evidence type="ECO:0000256" key="1">
    <source>
        <dbReference type="ARBA" id="ARBA00005005"/>
    </source>
</evidence>
<name>A0A1G6IAG1_9BACL</name>
<dbReference type="GO" id="GO:0006635">
    <property type="term" value="P:fatty acid beta-oxidation"/>
    <property type="evidence" value="ECO:0007669"/>
    <property type="project" value="UniProtKB-UniPathway"/>
</dbReference>
<dbReference type="InterPro" id="IPR006108">
    <property type="entry name" value="3HC_DH_C"/>
</dbReference>
<feature type="domain" description="3-hydroxyacyl-CoA dehydrogenase C-terminal" evidence="9">
    <location>
        <begin position="207"/>
        <end position="306"/>
    </location>
</feature>
<dbReference type="Pfam" id="PF02737">
    <property type="entry name" value="3HCDH_N"/>
    <property type="match status" value="1"/>
</dbReference>
<dbReference type="GO" id="GO:0070403">
    <property type="term" value="F:NAD+ binding"/>
    <property type="evidence" value="ECO:0007669"/>
    <property type="project" value="InterPro"/>
</dbReference>
<comment type="catalytic activity">
    <reaction evidence="8">
        <text>a (3S)-3-hydroxyacyl-CoA + NAD(+) = a 3-oxoacyl-CoA + NADH + H(+)</text>
        <dbReference type="Rhea" id="RHEA:22432"/>
        <dbReference type="ChEBI" id="CHEBI:15378"/>
        <dbReference type="ChEBI" id="CHEBI:57318"/>
        <dbReference type="ChEBI" id="CHEBI:57540"/>
        <dbReference type="ChEBI" id="CHEBI:57945"/>
        <dbReference type="ChEBI" id="CHEBI:90726"/>
        <dbReference type="EC" id="1.1.1.35"/>
    </reaction>
</comment>
<dbReference type="SUPFAM" id="SSF48179">
    <property type="entry name" value="6-phosphogluconate dehydrogenase C-terminal domain-like"/>
    <property type="match status" value="2"/>
</dbReference>
<keyword evidence="12" id="KW-1185">Reference proteome</keyword>
<evidence type="ECO:0000259" key="9">
    <source>
        <dbReference type="Pfam" id="PF00725"/>
    </source>
</evidence>
<gene>
    <name evidence="11" type="ORF">SAMN04488112_102111</name>
</gene>
<evidence type="ECO:0000313" key="11">
    <source>
        <dbReference type="EMBL" id="SDC02736.1"/>
    </source>
</evidence>
<evidence type="ECO:0000256" key="6">
    <source>
        <dbReference type="ARBA" id="ARBA00023027"/>
    </source>
</evidence>
<keyword evidence="5" id="KW-0560">Oxidoreductase</keyword>